<name>A0ABN2JYV8_9ACTN</name>
<dbReference type="Proteomes" id="UP001500655">
    <property type="component" value="Unassembled WGS sequence"/>
</dbReference>
<reference evidence="4 5" key="1">
    <citation type="journal article" date="2019" name="Int. J. Syst. Evol. Microbiol.">
        <title>The Global Catalogue of Microorganisms (GCM) 10K type strain sequencing project: providing services to taxonomists for standard genome sequencing and annotation.</title>
        <authorList>
            <consortium name="The Broad Institute Genomics Platform"/>
            <consortium name="The Broad Institute Genome Sequencing Center for Infectious Disease"/>
            <person name="Wu L."/>
            <person name="Ma J."/>
        </authorList>
    </citation>
    <scope>NUCLEOTIDE SEQUENCE [LARGE SCALE GENOMIC DNA]</scope>
    <source>
        <strain evidence="4 5">JCM 13249</strain>
    </source>
</reference>
<dbReference type="RefSeq" id="WP_344078053.1">
    <property type="nucleotide sequence ID" value="NZ_BAAALS010000005.1"/>
</dbReference>
<keyword evidence="2" id="KW-1133">Transmembrane helix</keyword>
<sequence length="113" mass="11028">MRGSRSPWARTAAALALVAAAITTSGAGLPRDSPTHGAAPAGLSAAASSAAPPAAPPAGRSPTPDIAGSRTPATLPVAAQSGRDLAVRLAASFASMIIGAVVLILLRRRRAGD</sequence>
<feature type="region of interest" description="Disordered" evidence="1">
    <location>
        <begin position="26"/>
        <end position="75"/>
    </location>
</feature>
<feature type="signal peptide" evidence="3">
    <location>
        <begin position="1"/>
        <end position="27"/>
    </location>
</feature>
<gene>
    <name evidence="4" type="ORF">GCM10009681_13670</name>
</gene>
<proteinExistence type="predicted"/>
<evidence type="ECO:0000256" key="2">
    <source>
        <dbReference type="SAM" id="Phobius"/>
    </source>
</evidence>
<organism evidence="4 5">
    <name type="scientific">Luedemannella helvata</name>
    <dbReference type="NCBI Taxonomy" id="349315"/>
    <lineage>
        <taxon>Bacteria</taxon>
        <taxon>Bacillati</taxon>
        <taxon>Actinomycetota</taxon>
        <taxon>Actinomycetes</taxon>
        <taxon>Micromonosporales</taxon>
        <taxon>Micromonosporaceae</taxon>
        <taxon>Luedemannella</taxon>
    </lineage>
</organism>
<evidence type="ECO:0000256" key="1">
    <source>
        <dbReference type="SAM" id="MobiDB-lite"/>
    </source>
</evidence>
<keyword evidence="3" id="KW-0732">Signal</keyword>
<dbReference type="EMBL" id="BAAALS010000005">
    <property type="protein sequence ID" value="GAA1744146.1"/>
    <property type="molecule type" value="Genomic_DNA"/>
</dbReference>
<evidence type="ECO:0000256" key="3">
    <source>
        <dbReference type="SAM" id="SignalP"/>
    </source>
</evidence>
<protein>
    <submittedName>
        <fullName evidence="4">Uncharacterized protein</fullName>
    </submittedName>
</protein>
<accession>A0ABN2JYV8</accession>
<evidence type="ECO:0000313" key="4">
    <source>
        <dbReference type="EMBL" id="GAA1744146.1"/>
    </source>
</evidence>
<feature type="compositionally biased region" description="Low complexity" evidence="1">
    <location>
        <begin position="37"/>
        <end position="52"/>
    </location>
</feature>
<keyword evidence="5" id="KW-1185">Reference proteome</keyword>
<keyword evidence="2" id="KW-0472">Membrane</keyword>
<feature type="transmembrane region" description="Helical" evidence="2">
    <location>
        <begin position="85"/>
        <end position="106"/>
    </location>
</feature>
<evidence type="ECO:0000313" key="5">
    <source>
        <dbReference type="Proteomes" id="UP001500655"/>
    </source>
</evidence>
<keyword evidence="2" id="KW-0812">Transmembrane</keyword>
<comment type="caution">
    <text evidence="4">The sequence shown here is derived from an EMBL/GenBank/DDBJ whole genome shotgun (WGS) entry which is preliminary data.</text>
</comment>
<feature type="chain" id="PRO_5047121082" evidence="3">
    <location>
        <begin position="28"/>
        <end position="113"/>
    </location>
</feature>